<evidence type="ECO:0000313" key="3">
    <source>
        <dbReference type="RefSeq" id="XP_065659495.1"/>
    </source>
</evidence>
<feature type="coiled-coil region" evidence="1">
    <location>
        <begin position="124"/>
        <end position="158"/>
    </location>
</feature>
<organism evidence="2 3">
    <name type="scientific">Hydra vulgaris</name>
    <name type="common">Hydra</name>
    <name type="synonym">Hydra attenuata</name>
    <dbReference type="NCBI Taxonomy" id="6087"/>
    <lineage>
        <taxon>Eukaryota</taxon>
        <taxon>Metazoa</taxon>
        <taxon>Cnidaria</taxon>
        <taxon>Hydrozoa</taxon>
        <taxon>Hydroidolina</taxon>
        <taxon>Anthoathecata</taxon>
        <taxon>Aplanulata</taxon>
        <taxon>Hydridae</taxon>
        <taxon>Hydra</taxon>
    </lineage>
</organism>
<proteinExistence type="predicted"/>
<dbReference type="RefSeq" id="XP_065659495.1">
    <property type="nucleotide sequence ID" value="XM_065803423.1"/>
</dbReference>
<gene>
    <name evidence="3" type="primary">LOC136083758</name>
</gene>
<keyword evidence="2" id="KW-1185">Reference proteome</keyword>
<evidence type="ECO:0000313" key="2">
    <source>
        <dbReference type="Proteomes" id="UP001652625"/>
    </source>
</evidence>
<protein>
    <submittedName>
        <fullName evidence="3">Uncharacterized protein LOC136083758</fullName>
    </submittedName>
</protein>
<evidence type="ECO:0000256" key="1">
    <source>
        <dbReference type="SAM" id="Coils"/>
    </source>
</evidence>
<name>A0ABM4CCV9_HYDVU</name>
<reference evidence="3" key="1">
    <citation type="submission" date="2025-08" db="UniProtKB">
        <authorList>
            <consortium name="RefSeq"/>
        </authorList>
    </citation>
    <scope>IDENTIFICATION</scope>
</reference>
<keyword evidence="1" id="KW-0175">Coiled coil</keyword>
<feature type="coiled-coil region" evidence="1">
    <location>
        <begin position="195"/>
        <end position="236"/>
    </location>
</feature>
<sequence>MDNLQKSSEMKTKDIEKCICEKQEFVRDNICKKISSLSELSYQDLLKKAQEYRSYNINLLEKNRLLLLESQELKKLLQQNLKISSSNKDPSVNLSNESNAVCTCEAMNKLNQAIVINHMWQNDYNTLKEELVKANILLEDYRTQITSLKSMLNGLQLKSSNSSSFNSRFTNDDVEAFKQQMLVYKEDYDASQVVISKLQQDLSEMKIQLNQSQEFIKELMRKNEAAKNNFDRVNIENVHILSQLRRLTSQSLPIKSEEKKKENSKSPSSL</sequence>
<dbReference type="Proteomes" id="UP001652625">
    <property type="component" value="Chromosome 08"/>
</dbReference>
<dbReference type="GeneID" id="136083758"/>
<accession>A0ABM4CCV9</accession>
<dbReference type="Gene3D" id="1.20.5.990">
    <property type="entry name" value="Nemo cc2-lz domain - 1d5 darpin complex"/>
    <property type="match status" value="1"/>
</dbReference>